<organism evidence="1 3">
    <name type="scientific">Virgibacillus halodenitrificans</name>
    <name type="common">Bacillus halodenitrificans</name>
    <dbReference type="NCBI Taxonomy" id="1482"/>
    <lineage>
        <taxon>Bacteria</taxon>
        <taxon>Bacillati</taxon>
        <taxon>Bacillota</taxon>
        <taxon>Bacilli</taxon>
        <taxon>Bacillales</taxon>
        <taxon>Bacillaceae</taxon>
        <taxon>Virgibacillus</taxon>
    </lineage>
</organism>
<dbReference type="AlphaFoldDB" id="A0AAC9J011"/>
<dbReference type="Proteomes" id="UP000621631">
    <property type="component" value="Unassembled WGS sequence"/>
</dbReference>
<dbReference type="EMBL" id="CP017962">
    <property type="protein sequence ID" value="APC48662.1"/>
    <property type="molecule type" value="Genomic_DNA"/>
</dbReference>
<reference evidence="1 3" key="1">
    <citation type="submission" date="2016-11" db="EMBL/GenBank/DDBJ databases">
        <title>Complete genome sequencing of Virgibacillus halodenitrificans PDB-F2.</title>
        <authorList>
            <person name="Sun Z."/>
            <person name="Zhou Y."/>
            <person name="Li H."/>
        </authorList>
    </citation>
    <scope>NUCLEOTIDE SEQUENCE [LARGE SCALE GENOMIC DNA]</scope>
    <source>
        <strain evidence="1 3">PDB-F2</strain>
    </source>
</reference>
<dbReference type="EMBL" id="JACWEZ010000018">
    <property type="protein sequence ID" value="MBD1224459.1"/>
    <property type="molecule type" value="Genomic_DNA"/>
</dbReference>
<name>A0AAC9J011_VIRHA</name>
<reference evidence="2 4" key="2">
    <citation type="submission" date="2020-09" db="EMBL/GenBank/DDBJ databases">
        <title>Draft Genome Sequences of Oil-Oxidizing Bacteria Halomonas titanicae, Marinobacter lutaoensis, and Virgibacillus halodenitrificans Isolated from Highly Saline Environments.</title>
        <authorList>
            <person name="Grouzdev D.S."/>
            <person name="Sokolova D.S."/>
            <person name="Semenova E.M."/>
            <person name="Borzenkov I.A."/>
            <person name="Bidzhieva S.K."/>
            <person name="Poltaraus A.B."/>
            <person name="Nazina T.N."/>
        </authorList>
    </citation>
    <scope>NUCLEOTIDE SEQUENCE [LARGE SCALE GENOMIC DNA]</scope>
    <source>
        <strain evidence="2 4">VKM B-3472D</strain>
    </source>
</reference>
<protein>
    <submittedName>
        <fullName evidence="2">DUF1128 domain-containing protein</fullName>
    </submittedName>
</protein>
<proteinExistence type="predicted"/>
<evidence type="ECO:0000313" key="4">
    <source>
        <dbReference type="Proteomes" id="UP000621631"/>
    </source>
</evidence>
<sequence>MTLDQATEENLKILLDELADRLGVVNRSIMDPKDYDLAKYDELKMMHDMIVQKGHLSASETQAFIEELRSVRKS</sequence>
<gene>
    <name evidence="1" type="ORF">BME96_10910</name>
    <name evidence="2" type="ORF">IC602_17740</name>
</gene>
<dbReference type="RefSeq" id="WP_019376501.1">
    <property type="nucleotide sequence ID" value="NZ_CP017962.1"/>
</dbReference>
<dbReference type="KEGG" id="vhl:BME96_10910"/>
<dbReference type="GeneID" id="71514905"/>
<accession>A0AAC9J011</accession>
<keyword evidence="4" id="KW-1185">Reference proteome</keyword>
<dbReference type="InterPro" id="IPR009507">
    <property type="entry name" value="UPF0435"/>
</dbReference>
<evidence type="ECO:0000313" key="2">
    <source>
        <dbReference type="EMBL" id="MBD1224459.1"/>
    </source>
</evidence>
<dbReference type="Pfam" id="PF06569">
    <property type="entry name" value="DUF1128"/>
    <property type="match status" value="1"/>
</dbReference>
<evidence type="ECO:0000313" key="1">
    <source>
        <dbReference type="EMBL" id="APC48662.1"/>
    </source>
</evidence>
<dbReference type="Proteomes" id="UP000182945">
    <property type="component" value="Chromosome"/>
</dbReference>
<evidence type="ECO:0000313" key="3">
    <source>
        <dbReference type="Proteomes" id="UP000182945"/>
    </source>
</evidence>